<dbReference type="Gene3D" id="3.40.190.10">
    <property type="entry name" value="Periplasmic binding protein-like II"/>
    <property type="match status" value="2"/>
</dbReference>
<keyword evidence="9" id="KW-0407">Ion channel</keyword>
<accession>A0ABU1K9G4</accession>
<feature type="domain" description="Solute-binding protein family 3/N-terminal" evidence="12">
    <location>
        <begin position="3"/>
        <end position="310"/>
    </location>
</feature>
<dbReference type="RefSeq" id="WP_309730677.1">
    <property type="nucleotide sequence ID" value="NZ_JAVDQA010000013.1"/>
</dbReference>
<proteinExistence type="predicted"/>
<dbReference type="Pfam" id="PF00060">
    <property type="entry name" value="Lig_chan"/>
    <property type="match status" value="1"/>
</dbReference>
<evidence type="ECO:0000256" key="1">
    <source>
        <dbReference type="ARBA" id="ARBA00004141"/>
    </source>
</evidence>
<evidence type="ECO:0000313" key="14">
    <source>
        <dbReference type="Proteomes" id="UP001257659"/>
    </source>
</evidence>
<organism evidence="13 14">
    <name type="scientific">Mesonia maritima</name>
    <dbReference type="NCBI Taxonomy" id="1793873"/>
    <lineage>
        <taxon>Bacteria</taxon>
        <taxon>Pseudomonadati</taxon>
        <taxon>Bacteroidota</taxon>
        <taxon>Flavobacteriia</taxon>
        <taxon>Flavobacteriales</taxon>
        <taxon>Flavobacteriaceae</taxon>
        <taxon>Mesonia</taxon>
    </lineage>
</organism>
<evidence type="ECO:0000259" key="12">
    <source>
        <dbReference type="Pfam" id="PF00497"/>
    </source>
</evidence>
<name>A0ABU1K9G4_9FLAO</name>
<evidence type="ECO:0000256" key="8">
    <source>
        <dbReference type="ARBA" id="ARBA00023180"/>
    </source>
</evidence>
<dbReference type="InterPro" id="IPR001320">
    <property type="entry name" value="Iontro_rcpt_C"/>
</dbReference>
<evidence type="ECO:0000256" key="10">
    <source>
        <dbReference type="SAM" id="Phobius"/>
    </source>
</evidence>
<keyword evidence="2" id="KW-0813">Transport</keyword>
<evidence type="ECO:0000259" key="11">
    <source>
        <dbReference type="Pfam" id="PF00060"/>
    </source>
</evidence>
<protein>
    <submittedName>
        <fullName evidence="13">ABC-type amino acid transport substrate-binding protein</fullName>
    </submittedName>
</protein>
<keyword evidence="8" id="KW-0325">Glycoprotein</keyword>
<keyword evidence="7" id="KW-0675">Receptor</keyword>
<dbReference type="Pfam" id="PF00497">
    <property type="entry name" value="SBP_bac_3"/>
    <property type="match status" value="1"/>
</dbReference>
<reference evidence="13 14" key="1">
    <citation type="submission" date="2023-07" db="EMBL/GenBank/DDBJ databases">
        <title>Genomic Encyclopedia of Type Strains, Phase IV (KMG-IV): sequencing the most valuable type-strain genomes for metagenomic binning, comparative biology and taxonomic classification.</title>
        <authorList>
            <person name="Goeker M."/>
        </authorList>
    </citation>
    <scope>NUCLEOTIDE SEQUENCE [LARGE SCALE GENOMIC DNA]</scope>
    <source>
        <strain evidence="13 14">DSM 102814</strain>
    </source>
</reference>
<dbReference type="PANTHER" id="PTHR18966">
    <property type="entry name" value="IONOTROPIC GLUTAMATE RECEPTOR"/>
    <property type="match status" value="1"/>
</dbReference>
<keyword evidence="14" id="KW-1185">Reference proteome</keyword>
<gene>
    <name evidence="13" type="ORF">GGR31_002924</name>
</gene>
<dbReference type="SUPFAM" id="SSF81324">
    <property type="entry name" value="Voltage-gated potassium channels"/>
    <property type="match status" value="1"/>
</dbReference>
<evidence type="ECO:0000256" key="6">
    <source>
        <dbReference type="ARBA" id="ARBA00023136"/>
    </source>
</evidence>
<sequence length="312" mass="35597">MKKGNNFSGLSISSWEMLNEDLSYNYEYKLYNSLAELLNGIENKEVDLSINPITVTDNRMKTLDFSQPYFISHTAVAKKTESKAWHFLKNLWSWDFISALLLLIGIIFIFGLLVWFFERKHNHDEFGGKGFSGIKEGFWWSAVTMTTVGYGDKSPRTTGGRIVGLIWMFLAIILISSLTAGIASALTVQSINDEITNVQDLERFSVATVESSSSQEFLNLYNIQHEKVKSGEEGIQQLIDGKTNLFVYDQPILNYLIEKNGKETDLEVLQKTLKKDYFSYAFPKDSPLVKKFDPALIALLKTMEWNTLLKDF</sequence>
<dbReference type="InterPro" id="IPR015683">
    <property type="entry name" value="Ionotropic_Glu_rcpt"/>
</dbReference>
<feature type="transmembrane region" description="Helical" evidence="10">
    <location>
        <begin position="96"/>
        <end position="117"/>
    </location>
</feature>
<evidence type="ECO:0000256" key="4">
    <source>
        <dbReference type="ARBA" id="ARBA00022989"/>
    </source>
</evidence>
<dbReference type="Gene3D" id="1.10.287.70">
    <property type="match status" value="1"/>
</dbReference>
<dbReference type="InterPro" id="IPR001638">
    <property type="entry name" value="Solute-binding_3/MltF_N"/>
</dbReference>
<keyword evidence="6 10" id="KW-0472">Membrane</keyword>
<feature type="transmembrane region" description="Helical" evidence="10">
    <location>
        <begin position="162"/>
        <end position="186"/>
    </location>
</feature>
<dbReference type="SUPFAM" id="SSF53850">
    <property type="entry name" value="Periplasmic binding protein-like II"/>
    <property type="match status" value="1"/>
</dbReference>
<keyword evidence="4 10" id="KW-1133">Transmembrane helix</keyword>
<evidence type="ECO:0000313" key="13">
    <source>
        <dbReference type="EMBL" id="MDR6302244.1"/>
    </source>
</evidence>
<dbReference type="PRINTS" id="PR00169">
    <property type="entry name" value="KCHANNEL"/>
</dbReference>
<keyword evidence="5" id="KW-0406">Ion transport</keyword>
<comment type="caution">
    <text evidence="13">The sequence shown here is derived from an EMBL/GenBank/DDBJ whole genome shotgun (WGS) entry which is preliminary data.</text>
</comment>
<evidence type="ECO:0000256" key="9">
    <source>
        <dbReference type="ARBA" id="ARBA00023303"/>
    </source>
</evidence>
<comment type="subcellular location">
    <subcellularLocation>
        <location evidence="1">Membrane</location>
        <topology evidence="1">Multi-pass membrane protein</topology>
    </subcellularLocation>
</comment>
<evidence type="ECO:0000256" key="5">
    <source>
        <dbReference type="ARBA" id="ARBA00023065"/>
    </source>
</evidence>
<evidence type="ECO:0000256" key="2">
    <source>
        <dbReference type="ARBA" id="ARBA00022448"/>
    </source>
</evidence>
<feature type="domain" description="Ionotropic glutamate receptor C-terminal" evidence="11">
    <location>
        <begin position="102"/>
        <end position="223"/>
    </location>
</feature>
<dbReference type="EMBL" id="JAVDQA010000013">
    <property type="protein sequence ID" value="MDR6302244.1"/>
    <property type="molecule type" value="Genomic_DNA"/>
</dbReference>
<evidence type="ECO:0000256" key="7">
    <source>
        <dbReference type="ARBA" id="ARBA00023170"/>
    </source>
</evidence>
<evidence type="ECO:0000256" key="3">
    <source>
        <dbReference type="ARBA" id="ARBA00022692"/>
    </source>
</evidence>
<keyword evidence="3 10" id="KW-0812">Transmembrane</keyword>
<dbReference type="Proteomes" id="UP001257659">
    <property type="component" value="Unassembled WGS sequence"/>
</dbReference>